<gene>
    <name evidence="2" type="ORF">C4544_06065</name>
</gene>
<evidence type="ECO:0000313" key="2">
    <source>
        <dbReference type="EMBL" id="RJO60157.1"/>
    </source>
</evidence>
<dbReference type="InterPro" id="IPR011460">
    <property type="entry name" value="Lcl_C"/>
</dbReference>
<dbReference type="Proteomes" id="UP000285655">
    <property type="component" value="Unassembled WGS sequence"/>
</dbReference>
<feature type="domain" description="Lcl C-terminal" evidence="1">
    <location>
        <begin position="154"/>
        <end position="280"/>
    </location>
</feature>
<proteinExistence type="predicted"/>
<comment type="caution">
    <text evidence="2">The sequence shown here is derived from an EMBL/GenBank/DDBJ whole genome shotgun (WGS) entry which is preliminary data.</text>
</comment>
<organism evidence="2 3">
    <name type="scientific">candidate division WS5 bacterium</name>
    <dbReference type="NCBI Taxonomy" id="2093353"/>
    <lineage>
        <taxon>Bacteria</taxon>
        <taxon>candidate division WS5</taxon>
    </lineage>
</organism>
<name>A0A419DAM3_9BACT</name>
<dbReference type="Pfam" id="PF07603">
    <property type="entry name" value="Lcl_C"/>
    <property type="match status" value="2"/>
</dbReference>
<dbReference type="PANTHER" id="PTHR35812:SF1">
    <property type="entry name" value="LIPOPROTEIN"/>
    <property type="match status" value="1"/>
</dbReference>
<protein>
    <submittedName>
        <fullName evidence="2">DUF1566 domain-containing protein</fullName>
    </submittedName>
</protein>
<dbReference type="EMBL" id="QZJW01000053">
    <property type="protein sequence ID" value="RJO60157.1"/>
    <property type="molecule type" value="Genomic_DNA"/>
</dbReference>
<dbReference type="PANTHER" id="PTHR35812">
    <property type="entry name" value="LIPOPROTEIN"/>
    <property type="match status" value="1"/>
</dbReference>
<sequence>MGIKACISTLLFIGFSNFPNTSEAVQNSVRILNDPPLYYSGIQSAYGASQYGDIIQSQETVYFEDIIFDDPINKYLTLEGGYDVNFTSITGTTVINGNVTITTGILEIAAGSLELADLAHIIPDTGQTQSYTETFGEDSDYTLNPLSYAANGDGTVTDNVTGLMWQQVSDTQMYNWYTASGAYNPIYNPESADLCASLSLGGYSDWRLPNEFELMGIVNYGIHYPSIDPIFANSVLNEYYWSSSSYVNNPYSAWSVGFGNGDVLYQFYKSYSGLRVRCVRGSSIVGVFNDNNDGTVTDEATGLVWQKDDDDTLRTWEAAIIYCEELTFPPSTYGDWRLPNIKELRSTVDNSAYKPAISASFPSTKPFYYWSSTSEHRAPSYVWRVDFYTGTHHSWSKLGDGYVRCVRGGL</sequence>
<evidence type="ECO:0000259" key="1">
    <source>
        <dbReference type="Pfam" id="PF07603"/>
    </source>
</evidence>
<evidence type="ECO:0000313" key="3">
    <source>
        <dbReference type="Proteomes" id="UP000285655"/>
    </source>
</evidence>
<accession>A0A419DAM3</accession>
<reference evidence="2 3" key="1">
    <citation type="journal article" date="2017" name="ISME J.">
        <title>Energy and carbon metabolisms in a deep terrestrial subsurface fluid microbial community.</title>
        <authorList>
            <person name="Momper L."/>
            <person name="Jungbluth S.P."/>
            <person name="Lee M.D."/>
            <person name="Amend J.P."/>
        </authorList>
    </citation>
    <scope>NUCLEOTIDE SEQUENCE [LARGE SCALE GENOMIC DNA]</scope>
    <source>
        <strain evidence="2">SURF_29</strain>
    </source>
</reference>
<feature type="domain" description="Lcl C-terminal" evidence="1">
    <location>
        <begin position="294"/>
        <end position="407"/>
    </location>
</feature>
<dbReference type="AlphaFoldDB" id="A0A419DAM3"/>